<dbReference type="CDD" id="cd07043">
    <property type="entry name" value="STAS_anti-anti-sigma_factors"/>
    <property type="match status" value="1"/>
</dbReference>
<proteinExistence type="predicted"/>
<sequence>MSETMAPRIGPEFTIVHAAAHRETLLAALGTCPGDLTLALDDVMEVDSSAVQLLLALRRTLQERGHQLRLTSISRPVHDVLALYRLQWLAD</sequence>
<dbReference type="InterPro" id="IPR052746">
    <property type="entry name" value="MlaB_ABC_Transporter"/>
</dbReference>
<dbReference type="PANTHER" id="PTHR35849">
    <property type="entry name" value="BLR2341 PROTEIN"/>
    <property type="match status" value="1"/>
</dbReference>
<evidence type="ECO:0000259" key="1">
    <source>
        <dbReference type="PROSITE" id="PS50801"/>
    </source>
</evidence>
<dbReference type="RefSeq" id="WP_341398408.1">
    <property type="nucleotide sequence ID" value="NZ_JBBUTI010000004.1"/>
</dbReference>
<evidence type="ECO:0000313" key="3">
    <source>
        <dbReference type="Proteomes" id="UP001379945"/>
    </source>
</evidence>
<feature type="domain" description="STAS" evidence="1">
    <location>
        <begin position="1"/>
        <end position="91"/>
    </location>
</feature>
<dbReference type="InterPro" id="IPR002645">
    <property type="entry name" value="STAS_dom"/>
</dbReference>
<comment type="caution">
    <text evidence="2">The sequence shown here is derived from an EMBL/GenBank/DDBJ whole genome shotgun (WGS) entry which is preliminary data.</text>
</comment>
<dbReference type="Proteomes" id="UP001379945">
    <property type="component" value="Unassembled WGS sequence"/>
</dbReference>
<dbReference type="Gene3D" id="3.30.750.24">
    <property type="entry name" value="STAS domain"/>
    <property type="match status" value="1"/>
</dbReference>
<dbReference type="PANTHER" id="PTHR35849:SF2">
    <property type="entry name" value="BLR2341 PROTEIN"/>
    <property type="match status" value="1"/>
</dbReference>
<dbReference type="SUPFAM" id="SSF52091">
    <property type="entry name" value="SpoIIaa-like"/>
    <property type="match status" value="1"/>
</dbReference>
<reference evidence="2 3" key="1">
    <citation type="submission" date="2024-04" db="EMBL/GenBank/DDBJ databases">
        <title>Novel species of the genus Ideonella isolated from streams.</title>
        <authorList>
            <person name="Lu H."/>
        </authorList>
    </citation>
    <scope>NUCLEOTIDE SEQUENCE [LARGE SCALE GENOMIC DNA]</scope>
    <source>
        <strain evidence="2 3">LYT19W</strain>
    </source>
</reference>
<gene>
    <name evidence="2" type="ORF">AACH00_07250</name>
</gene>
<keyword evidence="3" id="KW-1185">Reference proteome</keyword>
<accession>A0ABU9C3C8</accession>
<protein>
    <submittedName>
        <fullName evidence="2">STAS domain-containing protein</fullName>
    </submittedName>
</protein>
<dbReference type="PROSITE" id="PS50801">
    <property type="entry name" value="STAS"/>
    <property type="match status" value="1"/>
</dbReference>
<name>A0ABU9C3C8_9BURK</name>
<organism evidence="2 3">
    <name type="scientific">Ideonella margarita</name>
    <dbReference type="NCBI Taxonomy" id="2984191"/>
    <lineage>
        <taxon>Bacteria</taxon>
        <taxon>Pseudomonadati</taxon>
        <taxon>Pseudomonadota</taxon>
        <taxon>Betaproteobacteria</taxon>
        <taxon>Burkholderiales</taxon>
        <taxon>Sphaerotilaceae</taxon>
        <taxon>Ideonella</taxon>
    </lineage>
</organism>
<dbReference type="Pfam" id="PF13466">
    <property type="entry name" value="STAS_2"/>
    <property type="match status" value="1"/>
</dbReference>
<dbReference type="InterPro" id="IPR036513">
    <property type="entry name" value="STAS_dom_sf"/>
</dbReference>
<evidence type="ECO:0000313" key="2">
    <source>
        <dbReference type="EMBL" id="MEK8046131.1"/>
    </source>
</evidence>
<dbReference type="InterPro" id="IPR058548">
    <property type="entry name" value="MlaB-like_STAS"/>
</dbReference>
<dbReference type="EMBL" id="JBBUTI010000004">
    <property type="protein sequence ID" value="MEK8046131.1"/>
    <property type="molecule type" value="Genomic_DNA"/>
</dbReference>